<proteinExistence type="evidence at transcript level"/>
<dbReference type="AlphaFoldDB" id="D3PFJ0"/>
<evidence type="ECO:0000313" key="1">
    <source>
        <dbReference type="EMBL" id="ADD24036.1"/>
    </source>
</evidence>
<dbReference type="SUPFAM" id="SSF117281">
    <property type="entry name" value="Kelch motif"/>
    <property type="match status" value="1"/>
</dbReference>
<dbReference type="PANTHER" id="PTHR46461:SF1">
    <property type="entry name" value="KELCH DOMAIN-CONTAINING PROTEIN 3"/>
    <property type="match status" value="1"/>
</dbReference>
<dbReference type="InterPro" id="IPR015915">
    <property type="entry name" value="Kelch-typ_b-propeller"/>
</dbReference>
<dbReference type="GO" id="GO:0003682">
    <property type="term" value="F:chromatin binding"/>
    <property type="evidence" value="ECO:0007669"/>
    <property type="project" value="InterPro"/>
</dbReference>
<dbReference type="OrthoDB" id="432528at2759"/>
<accession>D3PFJ0</accession>
<dbReference type="InterPro" id="IPR052637">
    <property type="entry name" value="KLHDC3-like"/>
</dbReference>
<dbReference type="Pfam" id="PF24681">
    <property type="entry name" value="Kelch_KLHDC2_KLHL20_DRC7"/>
    <property type="match status" value="1"/>
</dbReference>
<dbReference type="PANTHER" id="PTHR46461">
    <property type="entry name" value="KELCH DOMAIN-CONTAINING PROTEIN 3"/>
    <property type="match status" value="1"/>
</dbReference>
<gene>
    <name evidence="1" type="primary">KLDC3</name>
</gene>
<reference evidence="1" key="1">
    <citation type="submission" date="2010-03" db="EMBL/GenBank/DDBJ databases">
        <title>Lepeophtheirus salmonis ESTs and full-length cDNAs.</title>
        <authorList>
            <person name="Yasuike M."/>
            <person name="von Schalburg K."/>
            <person name="Cooper G."/>
            <person name="Leong J."/>
            <person name="Jones S.R.M."/>
            <person name="Koop B.F."/>
        </authorList>
    </citation>
    <scope>NUCLEOTIDE SEQUENCE</scope>
    <source>
        <tissue evidence="1">Whole</tissue>
    </source>
</reference>
<name>D3PFJ0_LEPSM</name>
<protein>
    <submittedName>
        <fullName evidence="1">Kelch domain-containing protein 3</fullName>
    </submittedName>
</protein>
<sequence>MWWTVNNIGGPGRVNHAAVAIGDKIYSFGGYCTGENYKDEKPIDVFILNTNTYRWSALPKPKPRDSTYSDWPVQRYGHSISARGDNIYLYGGRNAKKIWSALYIFNVQSLTWSKPKVSGEIPMARDGHTSTIIGDYLYICGGFENNDFSHFISKLNLSTMTWSTAWADGKAPQYRDFHSATKIGDNKILIFGGRSEINFHESYPTDVHYLDTDTMTWHSPRVSGLVPPDGRRSHSAVNVNDDLLIFGGYNSELDVHYNDVWVLNTRTWVWKEVTPHGSCVPIPRRRHAMCQIDGGSRLFIFGGTSHYDGPPLYFTQEQLSYFLAIDDDYSADNMLIDLNDTYVLDLNPSLKTLCLSKVIESDLPTENLPLNIKQELKWMTEPNNISTPLRTLPLG</sequence>
<dbReference type="Gene3D" id="2.120.10.80">
    <property type="entry name" value="Kelch-type beta propeller"/>
    <property type="match status" value="2"/>
</dbReference>
<organism evidence="1">
    <name type="scientific">Lepeophtheirus salmonis</name>
    <name type="common">Salmon louse</name>
    <name type="synonym">Caligus salmonis</name>
    <dbReference type="NCBI Taxonomy" id="72036"/>
    <lineage>
        <taxon>Eukaryota</taxon>
        <taxon>Metazoa</taxon>
        <taxon>Ecdysozoa</taxon>
        <taxon>Arthropoda</taxon>
        <taxon>Crustacea</taxon>
        <taxon>Multicrustacea</taxon>
        <taxon>Hexanauplia</taxon>
        <taxon>Copepoda</taxon>
        <taxon>Siphonostomatoida</taxon>
        <taxon>Caligidae</taxon>
        <taxon>Lepeophtheirus</taxon>
    </lineage>
</organism>
<dbReference type="GO" id="GO:0005737">
    <property type="term" value="C:cytoplasm"/>
    <property type="evidence" value="ECO:0007669"/>
    <property type="project" value="TreeGrafter"/>
</dbReference>
<dbReference type="EMBL" id="BT120396">
    <property type="protein sequence ID" value="ADD24036.1"/>
    <property type="molecule type" value="mRNA"/>
</dbReference>